<evidence type="ECO:0000256" key="5">
    <source>
        <dbReference type="ARBA" id="ARBA00022790"/>
    </source>
</evidence>
<proteinExistence type="inferred from homology"/>
<evidence type="ECO:0000259" key="8">
    <source>
        <dbReference type="PROSITE" id="PS50250"/>
    </source>
</evidence>
<dbReference type="PROSITE" id="PS50250">
    <property type="entry name" value="PCI"/>
    <property type="match status" value="1"/>
</dbReference>
<sequence>MGDMEVLPDLMPQNQEPSMLQSDANAFPIPLQPNSSSETVGSRDTDTTETHTDREMAESDSEEDVTQFLITGASTIDIDAFPTIYRGTILLRRLKFIVDHSEDSVYETIQVAIKVVKATYNVEMYLHLHEILRKRFPERDHCFSEGWIATVTSQIATITERLENDIKQYKNSAIKESIKRGYEELAEHKMKAGDLAGALKCYSQSRDYCLQPTHIRAMCLNVITTSVLLGNYAHVENYSEKLKAQKAKECQDAAAKGQIICANALGDLQRKNYREASNKFLLIDFESFSYPELVSPKDVGMYGALLNLAVKTRKELKETVLTGPSFKLFLELEPNMREAINAFVDSKYSDALKYLELQRNILKLDCFMSPHVEHLYAEIRTKCLIHYLKPYQNAIISKMSNFFDCDEEILIDEVLELIMTQRIEAKIDYAAGLIIQEPRDMKDYALEKTVEAQDEFINASRHIILRSYVAKSSLAPFFHQKSTQSHSRTAGESGMQNTGRIKKPALYKKPVK</sequence>
<reference evidence="9" key="1">
    <citation type="journal article" date="2010" name="Science">
        <title>Plasticity of animal genome architecture unmasked by rapid evolution of a pelagic tunicate.</title>
        <authorList>
            <person name="Denoeud F."/>
            <person name="Henriet S."/>
            <person name="Mungpakdee S."/>
            <person name="Aury J.M."/>
            <person name="Da Silva C."/>
            <person name="Brinkmann H."/>
            <person name="Mikhaleva J."/>
            <person name="Olsen L.C."/>
            <person name="Jubin C."/>
            <person name="Canestro C."/>
            <person name="Bouquet J.M."/>
            <person name="Danks G."/>
            <person name="Poulain J."/>
            <person name="Campsteijn C."/>
            <person name="Adamski M."/>
            <person name="Cross I."/>
            <person name="Yadetie F."/>
            <person name="Muffato M."/>
            <person name="Louis A."/>
            <person name="Butcher S."/>
            <person name="Tsagkogeorga G."/>
            <person name="Konrad A."/>
            <person name="Singh S."/>
            <person name="Jensen M.F."/>
            <person name="Cong E.H."/>
            <person name="Eikeseth-Otteraa H."/>
            <person name="Noel B."/>
            <person name="Anthouard V."/>
            <person name="Porcel B.M."/>
            <person name="Kachouri-Lafond R."/>
            <person name="Nishino A."/>
            <person name="Ugolini M."/>
            <person name="Chourrout P."/>
            <person name="Nishida H."/>
            <person name="Aasland R."/>
            <person name="Huzurbazar S."/>
            <person name="Westhof E."/>
            <person name="Delsuc F."/>
            <person name="Lehrach H."/>
            <person name="Reinhardt R."/>
            <person name="Weissenbach J."/>
            <person name="Roy S.W."/>
            <person name="Artiguenave F."/>
            <person name="Postlethwait J.H."/>
            <person name="Manak J.R."/>
            <person name="Thompson E.M."/>
            <person name="Jaillon O."/>
            <person name="Du Pasquier L."/>
            <person name="Boudinot P."/>
            <person name="Liberles D.A."/>
            <person name="Volff J.N."/>
            <person name="Philippe H."/>
            <person name="Lenhard B."/>
            <person name="Roest Crollius H."/>
            <person name="Wincker P."/>
            <person name="Chourrout D."/>
        </authorList>
    </citation>
    <scope>NUCLEOTIDE SEQUENCE [LARGE SCALE GENOMIC DNA]</scope>
</reference>
<dbReference type="Gene3D" id="1.25.40.570">
    <property type="match status" value="1"/>
</dbReference>
<feature type="compositionally biased region" description="Basic residues" evidence="7">
    <location>
        <begin position="500"/>
        <end position="512"/>
    </location>
</feature>
<feature type="compositionally biased region" description="Polar residues" evidence="7">
    <location>
        <begin position="481"/>
        <end position="499"/>
    </location>
</feature>
<dbReference type="FunCoup" id="E4X3F9">
    <property type="interactions" value="651"/>
</dbReference>
<keyword evidence="5" id="KW-0736">Signalosome</keyword>
<gene>
    <name evidence="9" type="ORF">GSOID_T00017800001</name>
</gene>
<evidence type="ECO:0000256" key="7">
    <source>
        <dbReference type="SAM" id="MobiDB-lite"/>
    </source>
</evidence>
<dbReference type="InParanoid" id="E4X3F9"/>
<organism evidence="9">
    <name type="scientific">Oikopleura dioica</name>
    <name type="common">Tunicate</name>
    <dbReference type="NCBI Taxonomy" id="34765"/>
    <lineage>
        <taxon>Eukaryota</taxon>
        <taxon>Metazoa</taxon>
        <taxon>Chordata</taxon>
        <taxon>Tunicata</taxon>
        <taxon>Appendicularia</taxon>
        <taxon>Copelata</taxon>
        <taxon>Oikopleuridae</taxon>
        <taxon>Oikopleura</taxon>
    </lineage>
</organism>
<feature type="region of interest" description="Disordered" evidence="7">
    <location>
        <begin position="481"/>
        <end position="512"/>
    </location>
</feature>
<name>E4X3F9_OIKDI</name>
<dbReference type="PANTHER" id="PTHR14145:SF2">
    <property type="entry name" value="COP9 SIGNALOSOME COMPLEX SUBUNIT 1"/>
    <property type="match status" value="1"/>
</dbReference>
<evidence type="ECO:0000256" key="1">
    <source>
        <dbReference type="ARBA" id="ARBA00004123"/>
    </source>
</evidence>
<dbReference type="SUPFAM" id="SSF46785">
    <property type="entry name" value="Winged helix' DNA-binding domain"/>
    <property type="match status" value="1"/>
</dbReference>
<evidence type="ECO:0000313" key="9">
    <source>
        <dbReference type="EMBL" id="CBY18163.1"/>
    </source>
</evidence>
<dbReference type="AlphaFoldDB" id="E4X3F9"/>
<dbReference type="InterPro" id="IPR000717">
    <property type="entry name" value="PCI_dom"/>
</dbReference>
<dbReference type="Pfam" id="PF10602">
    <property type="entry name" value="RPN7"/>
    <property type="match status" value="1"/>
</dbReference>
<keyword evidence="4" id="KW-0963">Cytoplasm</keyword>
<dbReference type="PANTHER" id="PTHR14145">
    <property type="entry name" value="26S PROTESOME SUBUNIT 6"/>
    <property type="match status" value="1"/>
</dbReference>
<evidence type="ECO:0000256" key="3">
    <source>
        <dbReference type="ARBA" id="ARBA00008793"/>
    </source>
</evidence>
<feature type="region of interest" description="Disordered" evidence="7">
    <location>
        <begin position="1"/>
        <end position="64"/>
    </location>
</feature>
<evidence type="ECO:0000256" key="2">
    <source>
        <dbReference type="ARBA" id="ARBA00004496"/>
    </source>
</evidence>
<evidence type="ECO:0000313" key="10">
    <source>
        <dbReference type="Proteomes" id="UP000001307"/>
    </source>
</evidence>
<evidence type="ECO:0000256" key="6">
    <source>
        <dbReference type="ARBA" id="ARBA00023242"/>
    </source>
</evidence>
<feature type="domain" description="PCI" evidence="8">
    <location>
        <begin position="273"/>
        <end position="441"/>
    </location>
</feature>
<dbReference type="Proteomes" id="UP000001307">
    <property type="component" value="Unassembled WGS sequence"/>
</dbReference>
<feature type="compositionally biased region" description="Basic and acidic residues" evidence="7">
    <location>
        <begin position="41"/>
        <end position="57"/>
    </location>
</feature>
<accession>E4X3F9</accession>
<keyword evidence="6" id="KW-0539">Nucleus</keyword>
<evidence type="ECO:0000256" key="4">
    <source>
        <dbReference type="ARBA" id="ARBA00022490"/>
    </source>
</evidence>
<dbReference type="EMBL" id="FN653023">
    <property type="protein sequence ID" value="CBY18163.1"/>
    <property type="molecule type" value="Genomic_DNA"/>
</dbReference>
<dbReference type="GO" id="GO:0005737">
    <property type="term" value="C:cytoplasm"/>
    <property type="evidence" value="ECO:0007669"/>
    <property type="project" value="UniProtKB-SubCell"/>
</dbReference>
<protein>
    <recommendedName>
        <fullName evidence="8">PCI domain-containing protein</fullName>
    </recommendedName>
</protein>
<dbReference type="Pfam" id="PF01399">
    <property type="entry name" value="PCI"/>
    <property type="match status" value="1"/>
</dbReference>
<dbReference type="GO" id="GO:0008180">
    <property type="term" value="C:COP9 signalosome"/>
    <property type="evidence" value="ECO:0007669"/>
    <property type="project" value="UniProtKB-KW"/>
</dbReference>
<comment type="similarity">
    <text evidence="3">Belongs to the CSN1 family.</text>
</comment>
<dbReference type="OrthoDB" id="422427at2759"/>
<dbReference type="InterPro" id="IPR045135">
    <property type="entry name" value="Rpn7_N"/>
</dbReference>
<feature type="compositionally biased region" description="Polar residues" evidence="7">
    <location>
        <begin position="12"/>
        <end position="24"/>
    </location>
</feature>
<dbReference type="InterPro" id="IPR036390">
    <property type="entry name" value="WH_DNA-bd_sf"/>
</dbReference>
<keyword evidence="10" id="KW-1185">Reference proteome</keyword>
<dbReference type="InterPro" id="IPR019585">
    <property type="entry name" value="Rpn7/CSN1"/>
</dbReference>
<dbReference type="SMART" id="SM00088">
    <property type="entry name" value="PINT"/>
    <property type="match status" value="1"/>
</dbReference>
<comment type="subcellular location">
    <subcellularLocation>
        <location evidence="2">Cytoplasm</location>
    </subcellularLocation>
    <subcellularLocation>
        <location evidence="1">Nucleus</location>
    </subcellularLocation>
</comment>